<keyword evidence="3" id="KW-0238">DNA-binding</keyword>
<evidence type="ECO:0000313" key="8">
    <source>
        <dbReference type="Proteomes" id="UP000265845"/>
    </source>
</evidence>
<reference evidence="7 8" key="1">
    <citation type="submission" date="2018-08" db="EMBL/GenBank/DDBJ databases">
        <title>Henriciella mobilis sp. nov., isolated from seawater.</title>
        <authorList>
            <person name="Cheng H."/>
            <person name="Wu Y.-H."/>
            <person name="Xu X.-W."/>
            <person name="Guo L.-L."/>
        </authorList>
    </citation>
    <scope>NUCLEOTIDE SEQUENCE [LARGE SCALE GENOMIC DNA]</scope>
    <source>
        <strain evidence="7 8">CCUG67844</strain>
    </source>
</reference>
<evidence type="ECO:0000256" key="3">
    <source>
        <dbReference type="ARBA" id="ARBA00023125"/>
    </source>
</evidence>
<evidence type="ECO:0000256" key="5">
    <source>
        <dbReference type="SAM" id="MobiDB-lite"/>
    </source>
</evidence>
<dbReference type="AlphaFoldDB" id="A0A399RGX3"/>
<accession>A0A399RGX3</accession>
<dbReference type="InterPro" id="IPR002104">
    <property type="entry name" value="Integrase_catalytic"/>
</dbReference>
<dbReference type="InterPro" id="IPR053876">
    <property type="entry name" value="Phage_int_M"/>
</dbReference>
<dbReference type="EMBL" id="QWGA01000005">
    <property type="protein sequence ID" value="RIJ29773.1"/>
    <property type="molecule type" value="Genomic_DNA"/>
</dbReference>
<name>A0A399RGX3_9PROT</name>
<comment type="caution">
    <text evidence="7">The sequence shown here is derived from an EMBL/GenBank/DDBJ whole genome shotgun (WGS) entry which is preliminary data.</text>
</comment>
<dbReference type="GO" id="GO:0006310">
    <property type="term" value="P:DNA recombination"/>
    <property type="evidence" value="ECO:0007669"/>
    <property type="project" value="UniProtKB-KW"/>
</dbReference>
<dbReference type="RefSeq" id="WP_119453822.1">
    <property type="nucleotide sequence ID" value="NZ_QWGA01000005.1"/>
</dbReference>
<dbReference type="GO" id="GO:0003677">
    <property type="term" value="F:DNA binding"/>
    <property type="evidence" value="ECO:0007669"/>
    <property type="project" value="UniProtKB-KW"/>
</dbReference>
<dbReference type="CDD" id="cd00796">
    <property type="entry name" value="INT_Rci_Hp1_C"/>
    <property type="match status" value="1"/>
</dbReference>
<dbReference type="Pfam" id="PF00589">
    <property type="entry name" value="Phage_integrase"/>
    <property type="match status" value="1"/>
</dbReference>
<evidence type="ECO:0000313" key="7">
    <source>
        <dbReference type="EMBL" id="RIJ29773.1"/>
    </source>
</evidence>
<dbReference type="Gene3D" id="1.10.150.130">
    <property type="match status" value="1"/>
</dbReference>
<dbReference type="PANTHER" id="PTHR30629">
    <property type="entry name" value="PROPHAGE INTEGRASE"/>
    <property type="match status" value="1"/>
</dbReference>
<dbReference type="PROSITE" id="PS51898">
    <property type="entry name" value="TYR_RECOMBINASE"/>
    <property type="match status" value="1"/>
</dbReference>
<dbReference type="SUPFAM" id="SSF56349">
    <property type="entry name" value="DNA breaking-rejoining enzymes"/>
    <property type="match status" value="1"/>
</dbReference>
<evidence type="ECO:0000259" key="6">
    <source>
        <dbReference type="PROSITE" id="PS51898"/>
    </source>
</evidence>
<sequence>MSKFERSNPAQHASDLDRDAFSRPTVRDLFQRYERDFLPRLAKIGQRDARRYFKVWIIPHIGSKKVEDVTFTDCELIHRLASERTPTTANRVLATLRRCLNLAVRWGWIKRNPAIGIELNSENQRDRFLNSVEIDRLLKALDEHPRRDSADAIKLMLFTGCRRSEALSARWEQFDSDFKVWTKPESNTKQRRRHRVPLSKAVAILLKKRQSQLPDAESPFVFPSRTGTALKEVRRTWARVLKEAEIEGFRLHDLRHTFASLAVSKGNSLPVIGALLGHTQTQTTARYAHLYDAPLLEAAEQVSQAITERTRDAAPRRKPMPVRKNHRPAKVKLRTPKAKIR</sequence>
<keyword evidence="8" id="KW-1185">Reference proteome</keyword>
<dbReference type="Pfam" id="PF22022">
    <property type="entry name" value="Phage_int_M"/>
    <property type="match status" value="1"/>
</dbReference>
<organism evidence="7 8">
    <name type="scientific">Henriciella algicola</name>
    <dbReference type="NCBI Taxonomy" id="1608422"/>
    <lineage>
        <taxon>Bacteria</taxon>
        <taxon>Pseudomonadati</taxon>
        <taxon>Pseudomonadota</taxon>
        <taxon>Alphaproteobacteria</taxon>
        <taxon>Hyphomonadales</taxon>
        <taxon>Hyphomonadaceae</taxon>
        <taxon>Henriciella</taxon>
    </lineage>
</organism>
<keyword evidence="2" id="KW-0229">DNA integration</keyword>
<dbReference type="Proteomes" id="UP000265845">
    <property type="component" value="Unassembled WGS sequence"/>
</dbReference>
<dbReference type="InterPro" id="IPR050808">
    <property type="entry name" value="Phage_Integrase"/>
</dbReference>
<dbReference type="InterPro" id="IPR013762">
    <property type="entry name" value="Integrase-like_cat_sf"/>
</dbReference>
<dbReference type="Gene3D" id="1.10.443.10">
    <property type="entry name" value="Intergrase catalytic core"/>
    <property type="match status" value="1"/>
</dbReference>
<protein>
    <submittedName>
        <fullName evidence="7">Site-specific integrase</fullName>
    </submittedName>
</protein>
<evidence type="ECO:0000256" key="4">
    <source>
        <dbReference type="ARBA" id="ARBA00023172"/>
    </source>
</evidence>
<feature type="region of interest" description="Disordered" evidence="5">
    <location>
        <begin position="307"/>
        <end position="341"/>
    </location>
</feature>
<proteinExistence type="inferred from homology"/>
<dbReference type="InterPro" id="IPR011010">
    <property type="entry name" value="DNA_brk_join_enz"/>
</dbReference>
<comment type="similarity">
    <text evidence="1">Belongs to the 'phage' integrase family.</text>
</comment>
<dbReference type="PANTHER" id="PTHR30629:SF2">
    <property type="entry name" value="PROPHAGE INTEGRASE INTS-RELATED"/>
    <property type="match status" value="1"/>
</dbReference>
<evidence type="ECO:0000256" key="1">
    <source>
        <dbReference type="ARBA" id="ARBA00008857"/>
    </source>
</evidence>
<feature type="compositionally biased region" description="Basic residues" evidence="5">
    <location>
        <begin position="316"/>
        <end position="341"/>
    </location>
</feature>
<dbReference type="OrthoDB" id="6388170at2"/>
<evidence type="ECO:0000256" key="2">
    <source>
        <dbReference type="ARBA" id="ARBA00022908"/>
    </source>
</evidence>
<feature type="domain" description="Tyr recombinase" evidence="6">
    <location>
        <begin position="124"/>
        <end position="300"/>
    </location>
</feature>
<gene>
    <name evidence="7" type="ORF">D1222_08410</name>
</gene>
<dbReference type="GO" id="GO:0015074">
    <property type="term" value="P:DNA integration"/>
    <property type="evidence" value="ECO:0007669"/>
    <property type="project" value="UniProtKB-KW"/>
</dbReference>
<keyword evidence="4" id="KW-0233">DNA recombination</keyword>
<dbReference type="InterPro" id="IPR010998">
    <property type="entry name" value="Integrase_recombinase_N"/>
</dbReference>